<keyword evidence="3" id="KW-0813">Transport</keyword>
<dbReference type="NCBIfam" id="TIGR01727">
    <property type="entry name" value="oligo_HPY"/>
    <property type="match status" value="1"/>
</dbReference>
<proteinExistence type="inferred from homology"/>
<protein>
    <submittedName>
        <fullName evidence="9">ABC transporter ATP-binding protein</fullName>
    </submittedName>
</protein>
<keyword evidence="4" id="KW-1003">Cell membrane</keyword>
<dbReference type="RefSeq" id="WP_218286941.1">
    <property type="nucleotide sequence ID" value="NZ_CP076448.1"/>
</dbReference>
<dbReference type="GO" id="GO:0016887">
    <property type="term" value="F:ATP hydrolysis activity"/>
    <property type="evidence" value="ECO:0007669"/>
    <property type="project" value="InterPro"/>
</dbReference>
<dbReference type="InterPro" id="IPR017871">
    <property type="entry name" value="ABC_transporter-like_CS"/>
</dbReference>
<evidence type="ECO:0000259" key="8">
    <source>
        <dbReference type="PROSITE" id="PS50893"/>
    </source>
</evidence>
<dbReference type="InterPro" id="IPR013563">
    <property type="entry name" value="Oligopep_ABC_C"/>
</dbReference>
<dbReference type="CDD" id="cd03257">
    <property type="entry name" value="ABC_NikE_OppD_transporters"/>
    <property type="match status" value="1"/>
</dbReference>
<dbReference type="GO" id="GO:0015833">
    <property type="term" value="P:peptide transport"/>
    <property type="evidence" value="ECO:0007669"/>
    <property type="project" value="InterPro"/>
</dbReference>
<keyword evidence="5" id="KW-0547">Nucleotide-binding</keyword>
<dbReference type="InterPro" id="IPR003593">
    <property type="entry name" value="AAA+_ATPase"/>
</dbReference>
<dbReference type="KEGG" id="elio:KO353_06750"/>
<dbReference type="EMBL" id="CP076448">
    <property type="protein sequence ID" value="QXM25890.1"/>
    <property type="molecule type" value="Genomic_DNA"/>
</dbReference>
<accession>A0A975U417</accession>
<evidence type="ECO:0000256" key="3">
    <source>
        <dbReference type="ARBA" id="ARBA00022448"/>
    </source>
</evidence>
<dbReference type="PROSITE" id="PS50893">
    <property type="entry name" value="ABC_TRANSPORTER_2"/>
    <property type="match status" value="1"/>
</dbReference>
<sequence>MPQPPLLAIEHLAVEFRTRSGVVRALENVSFAIARGETVGVVGESGSGKSVTAYAVMRLLDPSARVTSGKIVFGGLDMLAADEATLAEMRGRELAMIFQNPRASLNPIRRVGDQIADVLRRHANLGARAAADRAVALLAEVGIPDPSRRARAYPFELSGGMCQRVGIAIALACRPALLIADEPTTGLDVTTQATIMDLVAELGAARGMATMLITHDLGLAAERCDRMVVMHAGHVVEDAPTEALFARPRHPYTARLLAATPRPGVTLAGLSPIPGGLPDLRRDDLPPCRFAARCDRRRDDCLAGPLPLQIEGARRVACRHPL</sequence>
<dbReference type="Proteomes" id="UP000694001">
    <property type="component" value="Chromosome"/>
</dbReference>
<dbReference type="GO" id="GO:0055085">
    <property type="term" value="P:transmembrane transport"/>
    <property type="evidence" value="ECO:0007669"/>
    <property type="project" value="UniProtKB-ARBA"/>
</dbReference>
<gene>
    <name evidence="9" type="ORF">KO353_06750</name>
</gene>
<keyword evidence="7" id="KW-0472">Membrane</keyword>
<feature type="domain" description="ABC transporter" evidence="8">
    <location>
        <begin position="9"/>
        <end position="257"/>
    </location>
</feature>
<name>A0A975U417_9PROT</name>
<evidence type="ECO:0000256" key="7">
    <source>
        <dbReference type="ARBA" id="ARBA00023136"/>
    </source>
</evidence>
<dbReference type="GO" id="GO:0005524">
    <property type="term" value="F:ATP binding"/>
    <property type="evidence" value="ECO:0007669"/>
    <property type="project" value="UniProtKB-KW"/>
</dbReference>
<evidence type="ECO:0000256" key="6">
    <source>
        <dbReference type="ARBA" id="ARBA00022840"/>
    </source>
</evidence>
<dbReference type="FunFam" id="3.40.50.300:FF:000016">
    <property type="entry name" value="Oligopeptide ABC transporter ATP-binding component"/>
    <property type="match status" value="1"/>
</dbReference>
<reference evidence="9" key="1">
    <citation type="submission" date="2021-06" db="EMBL/GenBank/DDBJ databases">
        <title>Elioraea tepida, sp. nov., a moderately thermophilic aerobic anoxygenic phototrophic bacterium isolated from an alkaline siliceous hot spring mat community in Yellowstone National Park, WY, USA.</title>
        <authorList>
            <person name="Saini M.K."/>
            <person name="Yoshida S."/>
            <person name="Sebastian A."/>
            <person name="Hirose S."/>
            <person name="Hara E."/>
            <person name="Tamaki H."/>
            <person name="Soulier N.T."/>
            <person name="Albert I."/>
            <person name="Hanada S."/>
            <person name="Bryant D.A."/>
            <person name="Tank M."/>
        </authorList>
    </citation>
    <scope>NUCLEOTIDE SEQUENCE</scope>
    <source>
        <strain evidence="9">MS-P2</strain>
    </source>
</reference>
<dbReference type="InterPro" id="IPR050388">
    <property type="entry name" value="ABC_Ni/Peptide_Import"/>
</dbReference>
<comment type="similarity">
    <text evidence="2">Belongs to the ABC transporter superfamily.</text>
</comment>
<dbReference type="InterPro" id="IPR003439">
    <property type="entry name" value="ABC_transporter-like_ATP-bd"/>
</dbReference>
<comment type="subcellular location">
    <subcellularLocation>
        <location evidence="1">Cell inner membrane</location>
        <topology evidence="1">Peripheral membrane protein</topology>
    </subcellularLocation>
</comment>
<dbReference type="SMART" id="SM00382">
    <property type="entry name" value="AAA"/>
    <property type="match status" value="1"/>
</dbReference>
<dbReference type="Pfam" id="PF00005">
    <property type="entry name" value="ABC_tran"/>
    <property type="match status" value="1"/>
</dbReference>
<dbReference type="PANTHER" id="PTHR43297:SF2">
    <property type="entry name" value="DIPEPTIDE TRANSPORT ATP-BINDING PROTEIN DPPD"/>
    <property type="match status" value="1"/>
</dbReference>
<keyword evidence="10" id="KW-1185">Reference proteome</keyword>
<dbReference type="AlphaFoldDB" id="A0A975U417"/>
<evidence type="ECO:0000256" key="2">
    <source>
        <dbReference type="ARBA" id="ARBA00005417"/>
    </source>
</evidence>
<evidence type="ECO:0000313" key="10">
    <source>
        <dbReference type="Proteomes" id="UP000694001"/>
    </source>
</evidence>
<dbReference type="Pfam" id="PF08352">
    <property type="entry name" value="oligo_HPY"/>
    <property type="match status" value="1"/>
</dbReference>
<evidence type="ECO:0000313" key="9">
    <source>
        <dbReference type="EMBL" id="QXM25890.1"/>
    </source>
</evidence>
<dbReference type="GO" id="GO:0005886">
    <property type="term" value="C:plasma membrane"/>
    <property type="evidence" value="ECO:0007669"/>
    <property type="project" value="UniProtKB-SubCell"/>
</dbReference>
<keyword evidence="6 9" id="KW-0067">ATP-binding</keyword>
<evidence type="ECO:0000256" key="5">
    <source>
        <dbReference type="ARBA" id="ARBA00022741"/>
    </source>
</evidence>
<dbReference type="PROSITE" id="PS00211">
    <property type="entry name" value="ABC_TRANSPORTER_1"/>
    <property type="match status" value="1"/>
</dbReference>
<dbReference type="PANTHER" id="PTHR43297">
    <property type="entry name" value="OLIGOPEPTIDE TRANSPORT ATP-BINDING PROTEIN APPD"/>
    <property type="match status" value="1"/>
</dbReference>
<evidence type="ECO:0000256" key="1">
    <source>
        <dbReference type="ARBA" id="ARBA00004417"/>
    </source>
</evidence>
<organism evidence="9 10">
    <name type="scientific">Elioraea tepida</name>
    <dbReference type="NCBI Taxonomy" id="2843330"/>
    <lineage>
        <taxon>Bacteria</taxon>
        <taxon>Pseudomonadati</taxon>
        <taxon>Pseudomonadota</taxon>
        <taxon>Alphaproteobacteria</taxon>
        <taxon>Acetobacterales</taxon>
        <taxon>Elioraeaceae</taxon>
        <taxon>Elioraea</taxon>
    </lineage>
</organism>
<evidence type="ECO:0000256" key="4">
    <source>
        <dbReference type="ARBA" id="ARBA00022475"/>
    </source>
</evidence>